<dbReference type="PANTHER" id="PTHR31973:SF199">
    <property type="entry name" value="SWIM-TYPE DOMAIN-CONTAINING PROTEIN"/>
    <property type="match status" value="1"/>
</dbReference>
<evidence type="ECO:0000256" key="3">
    <source>
        <dbReference type="ARBA" id="ARBA00023172"/>
    </source>
</evidence>
<name>A0AAD4UWF8_PRUDU</name>
<dbReference type="InterPro" id="IPR018289">
    <property type="entry name" value="MULE_transposase_dom"/>
</dbReference>
<dbReference type="GO" id="GO:0004803">
    <property type="term" value="F:transposase activity"/>
    <property type="evidence" value="ECO:0007669"/>
    <property type="project" value="InterPro"/>
</dbReference>
<dbReference type="EMBL" id="JAJFAZ020000008">
    <property type="protein sequence ID" value="KAI5314250.1"/>
    <property type="molecule type" value="Genomic_DNA"/>
</dbReference>
<dbReference type="AlphaFoldDB" id="A0AAD4UWF8"/>
<keyword evidence="3" id="KW-0233">DNA recombination</keyword>
<evidence type="ECO:0000256" key="2">
    <source>
        <dbReference type="ARBA" id="ARBA00023125"/>
    </source>
</evidence>
<gene>
    <name evidence="6" type="ORF">L3X38_043426</name>
</gene>
<dbReference type="GO" id="GO:0003677">
    <property type="term" value="F:DNA binding"/>
    <property type="evidence" value="ECO:0007669"/>
    <property type="project" value="UniProtKB-KW"/>
</dbReference>
<feature type="region of interest" description="Disordered" evidence="4">
    <location>
        <begin position="150"/>
        <end position="201"/>
    </location>
</feature>
<sequence length="541" mass="60813">MLGLAMNKIQDVCKDNDDEYNKILWKGGTHGVGGLELISSEAKLVDMLGQMPCNRIVVLYYTEVGDCNTVWSQASFGCQGLDGADNGVEYETGVQDETGVEDNVDVEDKDAAEVVDSKEDDGEFFDSDYEFNEEEFGFKTVEVPVHEGAEDTMNDSNEGPAFEAPGEVSSDGEHTSNFDTESEGDEDDMEGDNEGTSKHVRVSKTQVYRAKRLAKAQIEGNYIQQYARFWDYVEQLKNTNKGSTVKIKCDLVGGEAIFQRIYVCLAACKKGFLARCRPVIGVDACHLKGPYPGQILTAVGVDGNNGLFPIAYVVAEIENKDLWIWFLSLLIEDLGITNGLSWAFISDQQKGLIPAITHVLPTAEHRMCVRHLYNNFRATHLGLTLKHMLWAAARATTIPWWEAEMEKMKEEDLEAWKWLVQRPPNNWTRSHFRPRYKCDLLLNNLCESFNAAINDARDNSILTCLESIRMYVMLRMANRMGACAKRKHPVGPKIFKIIEKNKMGASQCIPSLAEEKMYQVSHMYDGEFVVDLAAMSCSCRR</sequence>
<protein>
    <recommendedName>
        <fullName evidence="5">MULE transposase domain-containing protein</fullName>
    </recommendedName>
</protein>
<dbReference type="PANTHER" id="PTHR31973">
    <property type="entry name" value="POLYPROTEIN, PUTATIVE-RELATED"/>
    <property type="match status" value="1"/>
</dbReference>
<comment type="caution">
    <text evidence="6">The sequence shown here is derived from an EMBL/GenBank/DDBJ whole genome shotgun (WGS) entry which is preliminary data.</text>
</comment>
<accession>A0AAD4UWF8</accession>
<organism evidence="6 7">
    <name type="scientific">Prunus dulcis</name>
    <name type="common">Almond</name>
    <name type="synonym">Amygdalus dulcis</name>
    <dbReference type="NCBI Taxonomy" id="3755"/>
    <lineage>
        <taxon>Eukaryota</taxon>
        <taxon>Viridiplantae</taxon>
        <taxon>Streptophyta</taxon>
        <taxon>Embryophyta</taxon>
        <taxon>Tracheophyta</taxon>
        <taxon>Spermatophyta</taxon>
        <taxon>Magnoliopsida</taxon>
        <taxon>eudicotyledons</taxon>
        <taxon>Gunneridae</taxon>
        <taxon>Pentapetalae</taxon>
        <taxon>rosids</taxon>
        <taxon>fabids</taxon>
        <taxon>Rosales</taxon>
        <taxon>Rosaceae</taxon>
        <taxon>Amygdaloideae</taxon>
        <taxon>Amygdaleae</taxon>
        <taxon>Prunus</taxon>
    </lineage>
</organism>
<evidence type="ECO:0000256" key="1">
    <source>
        <dbReference type="ARBA" id="ARBA00022578"/>
    </source>
</evidence>
<dbReference type="Proteomes" id="UP001054821">
    <property type="component" value="Chromosome 8"/>
</dbReference>
<evidence type="ECO:0000313" key="6">
    <source>
        <dbReference type="EMBL" id="KAI5314250.1"/>
    </source>
</evidence>
<dbReference type="PROSITE" id="PS01007">
    <property type="entry name" value="TRANSPOSASE_MUTATOR"/>
    <property type="match status" value="1"/>
</dbReference>
<evidence type="ECO:0000259" key="5">
    <source>
        <dbReference type="Pfam" id="PF10551"/>
    </source>
</evidence>
<evidence type="ECO:0000256" key="4">
    <source>
        <dbReference type="SAM" id="MobiDB-lite"/>
    </source>
</evidence>
<evidence type="ECO:0000313" key="7">
    <source>
        <dbReference type="Proteomes" id="UP001054821"/>
    </source>
</evidence>
<feature type="compositionally biased region" description="Acidic residues" evidence="4">
    <location>
        <begin position="180"/>
        <end position="193"/>
    </location>
</feature>
<dbReference type="InterPro" id="IPR001207">
    <property type="entry name" value="Transposase_mutator"/>
</dbReference>
<feature type="domain" description="MULE transposase" evidence="5">
    <location>
        <begin position="279"/>
        <end position="375"/>
    </location>
</feature>
<keyword evidence="2" id="KW-0238">DNA-binding</keyword>
<proteinExistence type="predicted"/>
<dbReference type="Pfam" id="PF10551">
    <property type="entry name" value="MULE"/>
    <property type="match status" value="1"/>
</dbReference>
<reference evidence="6 7" key="1">
    <citation type="journal article" date="2022" name="G3 (Bethesda)">
        <title>Whole-genome sequence and methylome profiling of the almond [Prunus dulcis (Mill.) D.A. Webb] cultivar 'Nonpareil'.</title>
        <authorList>
            <person name="D'Amico-Willman K.M."/>
            <person name="Ouma W.Z."/>
            <person name="Meulia T."/>
            <person name="Sideli G.M."/>
            <person name="Gradziel T.M."/>
            <person name="Fresnedo-Ramirez J."/>
        </authorList>
    </citation>
    <scope>NUCLEOTIDE SEQUENCE [LARGE SCALE GENOMIC DNA]</scope>
    <source>
        <strain evidence="6">Clone GOH B32 T37-40</strain>
    </source>
</reference>
<keyword evidence="1" id="KW-0815">Transposition</keyword>
<keyword evidence="7" id="KW-1185">Reference proteome</keyword>
<dbReference type="GO" id="GO:0006313">
    <property type="term" value="P:DNA transposition"/>
    <property type="evidence" value="ECO:0007669"/>
    <property type="project" value="InterPro"/>
</dbReference>